<dbReference type="GO" id="GO:0003677">
    <property type="term" value="F:DNA binding"/>
    <property type="evidence" value="ECO:0007669"/>
    <property type="project" value="InterPro"/>
</dbReference>
<name>A0A3B1AI99_9ZZZZ</name>
<protein>
    <recommendedName>
        <fullName evidence="1">Restriction endonuclease type IV Mrr domain-containing protein</fullName>
    </recommendedName>
</protein>
<reference evidence="2" key="1">
    <citation type="submission" date="2018-06" db="EMBL/GenBank/DDBJ databases">
        <authorList>
            <person name="Zhirakovskaya E."/>
        </authorList>
    </citation>
    <scope>NUCLEOTIDE SEQUENCE</scope>
</reference>
<accession>A0A3B1AI99</accession>
<dbReference type="AlphaFoldDB" id="A0A3B1AI99"/>
<feature type="domain" description="Restriction endonuclease type IV Mrr" evidence="1">
    <location>
        <begin position="12"/>
        <end position="123"/>
    </location>
</feature>
<dbReference type="InterPro" id="IPR011856">
    <property type="entry name" value="tRNA_endonuc-like_dom_sf"/>
</dbReference>
<evidence type="ECO:0000259" key="1">
    <source>
        <dbReference type="Pfam" id="PF04471"/>
    </source>
</evidence>
<dbReference type="InterPro" id="IPR007560">
    <property type="entry name" value="Restrct_endonuc_IV_Mrr"/>
</dbReference>
<dbReference type="GO" id="GO:0009307">
    <property type="term" value="P:DNA restriction-modification system"/>
    <property type="evidence" value="ECO:0007669"/>
    <property type="project" value="InterPro"/>
</dbReference>
<proteinExistence type="predicted"/>
<evidence type="ECO:0000313" key="2">
    <source>
        <dbReference type="EMBL" id="VAW92396.1"/>
    </source>
</evidence>
<dbReference type="Gene3D" id="3.40.1350.10">
    <property type="match status" value="1"/>
</dbReference>
<dbReference type="InterPro" id="IPR011335">
    <property type="entry name" value="Restrct_endonuc-II-like"/>
</dbReference>
<gene>
    <name evidence="2" type="ORF">MNBD_GAMMA21-1291</name>
</gene>
<dbReference type="Pfam" id="PF04471">
    <property type="entry name" value="Mrr_cat"/>
    <property type="match status" value="1"/>
</dbReference>
<dbReference type="GO" id="GO:0004519">
    <property type="term" value="F:endonuclease activity"/>
    <property type="evidence" value="ECO:0007669"/>
    <property type="project" value="InterPro"/>
</dbReference>
<sequence>MEYKFFDTSPDTWQNLEIMVQQAFDEMGYESHRNHPVETVRGTVAIDVFAKKTTTPIPSIVLCECKHWNKPVSQTVIHSFRTVCSDIGAHYGLIVSKKGFQSGAEKSRESTNIHLMTFEEFQKTFFREWQQGVSIMLSAMRDEILPIIRAELGKQDYGLDRIDRQQLQNVQPMEKYSIFNGWEGSYTQYFIGEEDFPIEINDPRGNPEELKRLVINTHREYLEIAKQAVLDARAHYNLEPIYFENFDKITPILKVNLRRPWTKI</sequence>
<organism evidence="2">
    <name type="scientific">hydrothermal vent metagenome</name>
    <dbReference type="NCBI Taxonomy" id="652676"/>
    <lineage>
        <taxon>unclassified sequences</taxon>
        <taxon>metagenomes</taxon>
        <taxon>ecological metagenomes</taxon>
    </lineage>
</organism>
<dbReference type="EMBL" id="UOFR01000014">
    <property type="protein sequence ID" value="VAW92396.1"/>
    <property type="molecule type" value="Genomic_DNA"/>
</dbReference>
<dbReference type="SUPFAM" id="SSF52980">
    <property type="entry name" value="Restriction endonuclease-like"/>
    <property type="match status" value="1"/>
</dbReference>